<protein>
    <recommendedName>
        <fullName evidence="3">DUF4283 domain-containing protein</fullName>
    </recommendedName>
</protein>
<evidence type="ECO:0000313" key="2">
    <source>
        <dbReference type="EMBL" id="KAL0356481.1"/>
    </source>
</evidence>
<dbReference type="PANTHER" id="PTHR31286">
    <property type="entry name" value="GLYCINE-RICH CELL WALL STRUCTURAL PROTEIN 1.8-LIKE"/>
    <property type="match status" value="1"/>
</dbReference>
<dbReference type="AlphaFoldDB" id="A0AAW2PQ06"/>
<comment type="caution">
    <text evidence="2">The sequence shown here is derived from an EMBL/GenBank/DDBJ whole genome shotgun (WGS) entry which is preliminary data.</text>
</comment>
<dbReference type="EMBL" id="JACGWJ010000017">
    <property type="protein sequence ID" value="KAL0356481.1"/>
    <property type="molecule type" value="Genomic_DNA"/>
</dbReference>
<gene>
    <name evidence="2" type="ORF">Sradi_4095000</name>
</gene>
<feature type="region of interest" description="Disordered" evidence="1">
    <location>
        <begin position="119"/>
        <end position="140"/>
    </location>
</feature>
<dbReference type="PANTHER" id="PTHR31286:SF179">
    <property type="entry name" value="RNASE H TYPE-1 DOMAIN-CONTAINING PROTEIN"/>
    <property type="match status" value="1"/>
</dbReference>
<sequence>MRVFKWSPTFILDQESSIVPVWVNFPDLPAHLFRKDALHTIATFVGTPLQIADSTFNRSMLSRARVCIEIDLLKPFVKELDLQINGITFVQKVEYEQVPQYCSLCKHVGHHDLECYTKGNAPKPPPRAKPTKDKTVAQSSTEKGECSKTFEICQLIVVENDEHATVNDNDENVEHPSVGKDNCIVGDNATVETIVA</sequence>
<organism evidence="2">
    <name type="scientific">Sesamum radiatum</name>
    <name type="common">Black benniseed</name>
    <dbReference type="NCBI Taxonomy" id="300843"/>
    <lineage>
        <taxon>Eukaryota</taxon>
        <taxon>Viridiplantae</taxon>
        <taxon>Streptophyta</taxon>
        <taxon>Embryophyta</taxon>
        <taxon>Tracheophyta</taxon>
        <taxon>Spermatophyta</taxon>
        <taxon>Magnoliopsida</taxon>
        <taxon>eudicotyledons</taxon>
        <taxon>Gunneridae</taxon>
        <taxon>Pentapetalae</taxon>
        <taxon>asterids</taxon>
        <taxon>lamiids</taxon>
        <taxon>Lamiales</taxon>
        <taxon>Pedaliaceae</taxon>
        <taxon>Sesamum</taxon>
    </lineage>
</organism>
<reference evidence="2" key="2">
    <citation type="journal article" date="2024" name="Plant">
        <title>Genomic evolution and insights into agronomic trait innovations of Sesamum species.</title>
        <authorList>
            <person name="Miao H."/>
            <person name="Wang L."/>
            <person name="Qu L."/>
            <person name="Liu H."/>
            <person name="Sun Y."/>
            <person name="Le M."/>
            <person name="Wang Q."/>
            <person name="Wei S."/>
            <person name="Zheng Y."/>
            <person name="Lin W."/>
            <person name="Duan Y."/>
            <person name="Cao H."/>
            <person name="Xiong S."/>
            <person name="Wang X."/>
            <person name="Wei L."/>
            <person name="Li C."/>
            <person name="Ma Q."/>
            <person name="Ju M."/>
            <person name="Zhao R."/>
            <person name="Li G."/>
            <person name="Mu C."/>
            <person name="Tian Q."/>
            <person name="Mei H."/>
            <person name="Zhang T."/>
            <person name="Gao T."/>
            <person name="Zhang H."/>
        </authorList>
    </citation>
    <scope>NUCLEOTIDE SEQUENCE</scope>
    <source>
        <strain evidence="2">G02</strain>
    </source>
</reference>
<accession>A0AAW2PQ06</accession>
<proteinExistence type="predicted"/>
<name>A0AAW2PQ06_SESRA</name>
<reference evidence="2" key="1">
    <citation type="submission" date="2020-06" db="EMBL/GenBank/DDBJ databases">
        <authorList>
            <person name="Li T."/>
            <person name="Hu X."/>
            <person name="Zhang T."/>
            <person name="Song X."/>
            <person name="Zhang H."/>
            <person name="Dai N."/>
            <person name="Sheng W."/>
            <person name="Hou X."/>
            <person name="Wei L."/>
        </authorList>
    </citation>
    <scope>NUCLEOTIDE SEQUENCE</scope>
    <source>
        <strain evidence="2">G02</strain>
        <tissue evidence="2">Leaf</tissue>
    </source>
</reference>
<dbReference type="InterPro" id="IPR040256">
    <property type="entry name" value="At4g02000-like"/>
</dbReference>
<evidence type="ECO:0008006" key="3">
    <source>
        <dbReference type="Google" id="ProtNLM"/>
    </source>
</evidence>
<evidence type="ECO:0000256" key="1">
    <source>
        <dbReference type="SAM" id="MobiDB-lite"/>
    </source>
</evidence>